<evidence type="ECO:0000313" key="2">
    <source>
        <dbReference type="EMBL" id="PKR58039.1"/>
    </source>
</evidence>
<keyword evidence="3" id="KW-1185">Reference proteome</keyword>
<proteinExistence type="predicted"/>
<organism evidence="2 3">
    <name type="scientific">Thalassospira lohafexi</name>
    <dbReference type="NCBI Taxonomy" id="744227"/>
    <lineage>
        <taxon>Bacteria</taxon>
        <taxon>Pseudomonadati</taxon>
        <taxon>Pseudomonadota</taxon>
        <taxon>Alphaproteobacteria</taxon>
        <taxon>Rhodospirillales</taxon>
        <taxon>Thalassospiraceae</taxon>
        <taxon>Thalassospira</taxon>
    </lineage>
</organism>
<evidence type="ECO:0000313" key="3">
    <source>
        <dbReference type="Proteomes" id="UP000233332"/>
    </source>
</evidence>
<accession>A0A2N3L5B2</accession>
<evidence type="ECO:0000259" key="1">
    <source>
        <dbReference type="Pfam" id="PF14021"/>
    </source>
</evidence>
<dbReference type="PANTHER" id="PTHR42059">
    <property type="entry name" value="TNT DOMAIN-CONTAINING PROTEIN"/>
    <property type="match status" value="1"/>
</dbReference>
<reference evidence="2 3" key="1">
    <citation type="submission" date="2017-09" db="EMBL/GenBank/DDBJ databases">
        <title>Biodiversity and function of Thalassospira species in the particle-attached aromatic-hydrocarbon-degrading consortia from the surface seawater of the China South Sea.</title>
        <authorList>
            <person name="Dong C."/>
            <person name="Lai Q."/>
            <person name="Shao Z."/>
        </authorList>
    </citation>
    <scope>NUCLEOTIDE SEQUENCE [LARGE SCALE GENOMIC DNA]</scope>
    <source>
        <strain evidence="2 3">139Z-12</strain>
    </source>
</reference>
<sequence>MDPSDAATEASRRDAFLEIAKELKATASLAQGLRRDIEQQRHNALSTVGELENTVDTLQDLYEETPTDANRLMLEQAQVDLGEAQNDLEDLTQQSQVIAGFEIDATGGMQAAVVEVGNAVMRGARASLGDAAFARPAEGLALIVLAMSGDDASQTALGDTAESLMWLVSNLDQLPSAMAASVTDALEQAQAAYEAGNFEEAGEIAGQLQIQLLATINTGVGVSEAVVAAGKKLIRTADIDTTTDTPAGTLNPGETDIEAGGLSYYDQFKKADGSGWDWPDNFGFASTPAEAILPIGTRIDRYGSPKGAFMSPEGTPFEQRAMAPGSKSETLYVYELKKELPIIQGEVAPAFDQPGGGVQILPNLGEKVNVQWLIDNGYLKRVN</sequence>
<dbReference type="AlphaFoldDB" id="A0A2N3L5B2"/>
<dbReference type="PANTHER" id="PTHR42059:SF1">
    <property type="entry name" value="TNT DOMAIN-CONTAINING PROTEIN"/>
    <property type="match status" value="1"/>
</dbReference>
<protein>
    <recommendedName>
        <fullName evidence="1">TNT domain-containing protein</fullName>
    </recommendedName>
</protein>
<dbReference type="Pfam" id="PF14021">
    <property type="entry name" value="TNT"/>
    <property type="match status" value="1"/>
</dbReference>
<dbReference type="InterPro" id="IPR053024">
    <property type="entry name" value="Fungal_surface_NADase"/>
</dbReference>
<dbReference type="EMBL" id="NXGX01000005">
    <property type="protein sequence ID" value="PKR58039.1"/>
    <property type="molecule type" value="Genomic_DNA"/>
</dbReference>
<name>A0A2N3L5B2_9PROT</name>
<feature type="domain" description="TNT" evidence="1">
    <location>
        <begin position="293"/>
        <end position="382"/>
    </location>
</feature>
<dbReference type="GO" id="GO:0050135">
    <property type="term" value="F:NADP+ nucleosidase activity"/>
    <property type="evidence" value="ECO:0007669"/>
    <property type="project" value="InterPro"/>
</dbReference>
<gene>
    <name evidence="2" type="ORF">COO92_13440</name>
</gene>
<comment type="caution">
    <text evidence="2">The sequence shown here is derived from an EMBL/GenBank/DDBJ whole genome shotgun (WGS) entry which is preliminary data.</text>
</comment>
<dbReference type="Proteomes" id="UP000233332">
    <property type="component" value="Unassembled WGS sequence"/>
</dbReference>
<dbReference type="InterPro" id="IPR025331">
    <property type="entry name" value="TNT"/>
</dbReference>